<dbReference type="GO" id="GO:0003729">
    <property type="term" value="F:mRNA binding"/>
    <property type="evidence" value="ECO:0007669"/>
    <property type="project" value="TreeGrafter"/>
</dbReference>
<sequence length="689" mass="74504">MYGRPPPQQWQANPNNPNLAPVGPRGGIGSGPPPVNGLPPGPPPPGVGPAVASGPNASPNASTTVFVGSITAGISDNMLTQLLNTCGSLLTLKRISPAFGFATFDHPEAVMRAIDLLNGLELPVPGGSEGVAAKKLLVKADEKTKAFVEQYKVERGEGREEHEEQRDGAGKDGIASFIATLQRPDVLTLFPDAAGASSSSRPGGGSGVAAHLKDLPPEDLPEEHRNSVLSEIDKFRQASAAREDEKRRRERVLERERMGAPTGPRDTSSPMGSSGLGGSGGTRDPQSFNHGAPGFVRSSTDINGAAAEQRRREDMDPEEADEAEEQRRLSSKHAEEARRAEEALAKHAQQERARLDHWTRIIDDGKREAERRASRAEHMAQRLRCDPPASDGAGSSGWDDEHERQRDPFYIDRRRWRHARSVALRREQEDDLADERREAVELERARQEEERARIRREEEEKKLREEQRKAGVLLGAEGEHKPLKLKNATGVSGAAGPSSSTTTGATGGSTAATGAPVFSSALGEDDEEGAEGSSRARKNMAHLLDDLPPTNGASAQDDASTKERRLAIRASLDEVDRLDLFSSRGPSSDTKILWSYLSLPSLSAFVGKLVRETVGEAVPELEEVVIERLTQFQQKKAGAGEGDARDGAQLARDIGEAVEPVLADEAGAFTERLWRWLVEETQIAGGQRR</sequence>
<feature type="region of interest" description="Disordered" evidence="2">
    <location>
        <begin position="192"/>
        <end position="410"/>
    </location>
</feature>
<dbReference type="PANTHER" id="PTHR18806">
    <property type="entry name" value="RBM25 PROTEIN"/>
    <property type="match status" value="1"/>
</dbReference>
<dbReference type="STRING" id="1569628.A0A316UXI8"/>
<dbReference type="EMBL" id="KZ819662">
    <property type="protein sequence ID" value="PWN29932.1"/>
    <property type="molecule type" value="Genomic_DNA"/>
</dbReference>
<dbReference type="GO" id="GO:0005681">
    <property type="term" value="C:spliceosomal complex"/>
    <property type="evidence" value="ECO:0007669"/>
    <property type="project" value="TreeGrafter"/>
</dbReference>
<feature type="compositionally biased region" description="Acidic residues" evidence="2">
    <location>
        <begin position="315"/>
        <end position="324"/>
    </location>
</feature>
<dbReference type="SUPFAM" id="SSF54928">
    <property type="entry name" value="RNA-binding domain, RBD"/>
    <property type="match status" value="1"/>
</dbReference>
<dbReference type="Pfam" id="PF00076">
    <property type="entry name" value="RRM_1"/>
    <property type="match status" value="1"/>
</dbReference>
<protein>
    <recommendedName>
        <fullName evidence="3">RRM domain-containing protein</fullName>
    </recommendedName>
</protein>
<feature type="compositionally biased region" description="Low complexity" evidence="2">
    <location>
        <begin position="9"/>
        <end position="23"/>
    </location>
</feature>
<dbReference type="InterPro" id="IPR052768">
    <property type="entry name" value="RBM25"/>
</dbReference>
<dbReference type="PROSITE" id="PS50102">
    <property type="entry name" value="RRM"/>
    <property type="match status" value="1"/>
</dbReference>
<evidence type="ECO:0000256" key="2">
    <source>
        <dbReference type="SAM" id="MobiDB-lite"/>
    </source>
</evidence>
<dbReference type="AlphaFoldDB" id="A0A316UXI8"/>
<dbReference type="InterPro" id="IPR000504">
    <property type="entry name" value="RRM_dom"/>
</dbReference>
<proteinExistence type="predicted"/>
<keyword evidence="1" id="KW-0694">RNA-binding</keyword>
<dbReference type="RefSeq" id="XP_025364544.1">
    <property type="nucleotide sequence ID" value="XM_025504866.1"/>
</dbReference>
<name>A0A316UXI8_9BASI</name>
<gene>
    <name evidence="4" type="ORF">BDZ90DRAFT_228976</name>
</gene>
<dbReference type="InterPro" id="IPR035979">
    <property type="entry name" value="RBD_domain_sf"/>
</dbReference>
<evidence type="ECO:0000259" key="3">
    <source>
        <dbReference type="PROSITE" id="PS50102"/>
    </source>
</evidence>
<organism evidence="4 5">
    <name type="scientific">Jaminaea rosea</name>
    <dbReference type="NCBI Taxonomy" id="1569628"/>
    <lineage>
        <taxon>Eukaryota</taxon>
        <taxon>Fungi</taxon>
        <taxon>Dikarya</taxon>
        <taxon>Basidiomycota</taxon>
        <taxon>Ustilaginomycotina</taxon>
        <taxon>Exobasidiomycetes</taxon>
        <taxon>Microstromatales</taxon>
        <taxon>Microstromatales incertae sedis</taxon>
        <taxon>Jaminaea</taxon>
    </lineage>
</organism>
<dbReference type="Gene3D" id="3.30.70.330">
    <property type="match status" value="1"/>
</dbReference>
<feature type="compositionally biased region" description="Low complexity" evidence="2">
    <location>
        <begin position="488"/>
        <end position="516"/>
    </location>
</feature>
<feature type="compositionally biased region" description="Basic and acidic residues" evidence="2">
    <location>
        <begin position="325"/>
        <end position="385"/>
    </location>
</feature>
<dbReference type="GeneID" id="37026689"/>
<feature type="compositionally biased region" description="Basic and acidic residues" evidence="2">
    <location>
        <begin position="399"/>
        <end position="410"/>
    </location>
</feature>
<keyword evidence="5" id="KW-1185">Reference proteome</keyword>
<feature type="compositionally biased region" description="Basic and acidic residues" evidence="2">
    <location>
        <begin position="424"/>
        <end position="469"/>
    </location>
</feature>
<feature type="domain" description="RRM" evidence="3">
    <location>
        <begin position="63"/>
        <end position="143"/>
    </location>
</feature>
<accession>A0A316UXI8</accession>
<dbReference type="PANTHER" id="PTHR18806:SF4">
    <property type="entry name" value="RNA-BINDING PROTEIN 25"/>
    <property type="match status" value="1"/>
</dbReference>
<dbReference type="Proteomes" id="UP000245884">
    <property type="component" value="Unassembled WGS sequence"/>
</dbReference>
<feature type="compositionally biased region" description="Basic and acidic residues" evidence="2">
    <location>
        <begin position="211"/>
        <end position="258"/>
    </location>
</feature>
<feature type="region of interest" description="Disordered" evidence="2">
    <location>
        <begin position="1"/>
        <end position="58"/>
    </location>
</feature>
<dbReference type="InterPro" id="IPR034268">
    <property type="entry name" value="RBM25_RRM"/>
</dbReference>
<feature type="compositionally biased region" description="Low complexity" evidence="2">
    <location>
        <begin position="48"/>
        <end position="57"/>
    </location>
</feature>
<evidence type="ECO:0000313" key="5">
    <source>
        <dbReference type="Proteomes" id="UP000245884"/>
    </source>
</evidence>
<evidence type="ECO:0000256" key="1">
    <source>
        <dbReference type="PROSITE-ProRule" id="PRU00176"/>
    </source>
</evidence>
<dbReference type="CDD" id="cd12446">
    <property type="entry name" value="RRM_RBM25"/>
    <property type="match status" value="1"/>
</dbReference>
<dbReference type="InterPro" id="IPR012677">
    <property type="entry name" value="Nucleotide-bd_a/b_plait_sf"/>
</dbReference>
<reference evidence="4 5" key="1">
    <citation type="journal article" date="2018" name="Mol. Biol. Evol.">
        <title>Broad Genomic Sampling Reveals a Smut Pathogenic Ancestry of the Fungal Clade Ustilaginomycotina.</title>
        <authorList>
            <person name="Kijpornyongpan T."/>
            <person name="Mondo S.J."/>
            <person name="Barry K."/>
            <person name="Sandor L."/>
            <person name="Lee J."/>
            <person name="Lipzen A."/>
            <person name="Pangilinan J."/>
            <person name="LaButti K."/>
            <person name="Hainaut M."/>
            <person name="Henrissat B."/>
            <person name="Grigoriev I.V."/>
            <person name="Spatafora J.W."/>
            <person name="Aime M.C."/>
        </authorList>
    </citation>
    <scope>NUCLEOTIDE SEQUENCE [LARGE SCALE GENOMIC DNA]</scope>
    <source>
        <strain evidence="4 5">MCA 5214</strain>
    </source>
</reference>
<feature type="region of interest" description="Disordered" evidence="2">
    <location>
        <begin position="424"/>
        <end position="516"/>
    </location>
</feature>
<dbReference type="SMART" id="SM00360">
    <property type="entry name" value="RRM"/>
    <property type="match status" value="1"/>
</dbReference>
<evidence type="ECO:0000313" key="4">
    <source>
        <dbReference type="EMBL" id="PWN29932.1"/>
    </source>
</evidence>
<feature type="compositionally biased region" description="Pro residues" evidence="2">
    <location>
        <begin position="31"/>
        <end position="47"/>
    </location>
</feature>
<dbReference type="OrthoDB" id="6275295at2759"/>